<accession>A0ABY4TTI5</accession>
<protein>
    <submittedName>
        <fullName evidence="1">Uncharacterized protein</fullName>
    </submittedName>
</protein>
<name>A0ABY4TTI5_9SPHN</name>
<reference evidence="1" key="1">
    <citation type="submission" date="2022-05" db="EMBL/GenBank/DDBJ databases">
        <title>Sphingomonas sp. strain RMG20 Genome sequencing and assembly.</title>
        <authorList>
            <person name="Kim I."/>
        </authorList>
    </citation>
    <scope>NUCLEOTIDE SEQUENCE</scope>
    <source>
        <strain evidence="1">RMG20</strain>
    </source>
</reference>
<organism evidence="1 2">
    <name type="scientific">Sphingomonas donggukensis</name>
    <dbReference type="NCBI Taxonomy" id="2949093"/>
    <lineage>
        <taxon>Bacteria</taxon>
        <taxon>Pseudomonadati</taxon>
        <taxon>Pseudomonadota</taxon>
        <taxon>Alphaproteobacteria</taxon>
        <taxon>Sphingomonadales</taxon>
        <taxon>Sphingomonadaceae</taxon>
        <taxon>Sphingomonas</taxon>
    </lineage>
</organism>
<dbReference type="Proteomes" id="UP001055580">
    <property type="component" value="Chromosome"/>
</dbReference>
<proteinExistence type="predicted"/>
<keyword evidence="2" id="KW-1185">Reference proteome</keyword>
<dbReference type="EMBL" id="CP098401">
    <property type="protein sequence ID" value="URW75592.1"/>
    <property type="molecule type" value="Genomic_DNA"/>
</dbReference>
<gene>
    <name evidence="1" type="ORF">M9980_13880</name>
</gene>
<dbReference type="RefSeq" id="WP_250751950.1">
    <property type="nucleotide sequence ID" value="NZ_CP098401.1"/>
</dbReference>
<sequence>MTKPRWYAHGKAVTPGDLKFILDEKRAEKLKRSKFLREQMDTRFRADADARKLAAALRRASNRY</sequence>
<evidence type="ECO:0000313" key="1">
    <source>
        <dbReference type="EMBL" id="URW75592.1"/>
    </source>
</evidence>
<evidence type="ECO:0000313" key="2">
    <source>
        <dbReference type="Proteomes" id="UP001055580"/>
    </source>
</evidence>